<evidence type="ECO:0000313" key="4">
    <source>
        <dbReference type="EMBL" id="KAL1844283.1"/>
    </source>
</evidence>
<feature type="compositionally biased region" description="Basic residues" evidence="1">
    <location>
        <begin position="475"/>
        <end position="490"/>
    </location>
</feature>
<sequence length="643" mass="68453">MSPIWARLAVLVLAGGTISLAQADPTAFETNTTLVGGHDLQHDRAWSDPVPGIKALVGHWQHAATIGRRDCMSNGSNYCFGNDVDFCPRCGTCCMGDSKHCCDDGKVCCGTGCCPAGETCSNGKCLPPVTSTTTVTLTSTISQTQTHIVTQRTTVVVAEIETSTVISTDVVTISTAETQTDVVWTTVTALHRRAASTPRLTRLSEQLGAHEPSLPAALQASREAEGPVPILRREDTTTVTVFVTTTVDVDITSTTSIVTTIHTTSTELTTLYHTITRVLSAETTITMTSTLTVTPQLPSFVTLTSTAILSPAPATTSKTDISPTPSSTDEPQPSGTLPTATIAGIAAGSTVLAILLAGFIILSIRRRSRRRHARDHKDSPAPFDTRRISESMDQRQPTLPRILPHFAPATPAHHAEQFQPPTPYSEYSGKGGGGGDGPRPRGTSDASSQSRRGLSPYHQHQPHDHTGVHQQQQQQHHHLHPHNPRSHHQRNSSGFTTLVGTPSPTAAGFNFKHGLTTPPGDAEAESMGYEEGYHHGPHRQPGPHYYELDQQPPRPSELSSGEETQQQHNRPHSPVPSARERERAWWAELDGSSSRPVSRARSPIVGGGGGGGGGGTAAGAEGQRARNGPAPSPPAELPGDRSQ</sequence>
<keyword evidence="2" id="KW-1133">Transmembrane helix</keyword>
<accession>A0ABR3VQX8</accession>
<feature type="compositionally biased region" description="Low complexity" evidence="1">
    <location>
        <begin position="592"/>
        <end position="603"/>
    </location>
</feature>
<keyword evidence="2" id="KW-0472">Membrane</keyword>
<reference evidence="4 5" key="1">
    <citation type="journal article" date="2024" name="Commun. Biol.">
        <title>Comparative genomic analysis of thermophilic fungi reveals convergent evolutionary adaptations and gene losses.</title>
        <authorList>
            <person name="Steindorff A.S."/>
            <person name="Aguilar-Pontes M.V."/>
            <person name="Robinson A.J."/>
            <person name="Andreopoulos B."/>
            <person name="LaButti K."/>
            <person name="Kuo A."/>
            <person name="Mondo S."/>
            <person name="Riley R."/>
            <person name="Otillar R."/>
            <person name="Haridas S."/>
            <person name="Lipzen A."/>
            <person name="Grimwood J."/>
            <person name="Schmutz J."/>
            <person name="Clum A."/>
            <person name="Reid I.D."/>
            <person name="Moisan M.C."/>
            <person name="Butler G."/>
            <person name="Nguyen T.T.M."/>
            <person name="Dewar K."/>
            <person name="Conant G."/>
            <person name="Drula E."/>
            <person name="Henrissat B."/>
            <person name="Hansel C."/>
            <person name="Singer S."/>
            <person name="Hutchinson M.I."/>
            <person name="de Vries R.P."/>
            <person name="Natvig D.O."/>
            <person name="Powell A.J."/>
            <person name="Tsang A."/>
            <person name="Grigoriev I.V."/>
        </authorList>
    </citation>
    <scope>NUCLEOTIDE SEQUENCE [LARGE SCALE GENOMIC DNA]</scope>
    <source>
        <strain evidence="4 5">CBS 620.91</strain>
    </source>
</reference>
<feature type="compositionally biased region" description="Basic and acidic residues" evidence="1">
    <location>
        <begin position="375"/>
        <end position="393"/>
    </location>
</feature>
<keyword evidence="5" id="KW-1185">Reference proteome</keyword>
<evidence type="ECO:0000313" key="5">
    <source>
        <dbReference type="Proteomes" id="UP001583172"/>
    </source>
</evidence>
<feature type="region of interest" description="Disordered" evidence="1">
    <location>
        <begin position="367"/>
        <end position="396"/>
    </location>
</feature>
<gene>
    <name evidence="4" type="ORF">VTJ49DRAFT_2340</name>
</gene>
<feature type="compositionally biased region" description="Polar residues" evidence="1">
    <location>
        <begin position="491"/>
        <end position="504"/>
    </location>
</feature>
<protein>
    <submittedName>
        <fullName evidence="4">Uncharacterized protein</fullName>
    </submittedName>
</protein>
<keyword evidence="3" id="KW-0732">Signal</keyword>
<name>A0ABR3VQX8_HUMIN</name>
<feature type="region of interest" description="Disordered" evidence="1">
    <location>
        <begin position="313"/>
        <end position="337"/>
    </location>
</feature>
<feature type="region of interest" description="Disordered" evidence="1">
    <location>
        <begin position="412"/>
        <end position="643"/>
    </location>
</feature>
<proteinExistence type="predicted"/>
<dbReference type="EMBL" id="JAZGSY010000002">
    <property type="protein sequence ID" value="KAL1844283.1"/>
    <property type="molecule type" value="Genomic_DNA"/>
</dbReference>
<dbReference type="Proteomes" id="UP001583172">
    <property type="component" value="Unassembled WGS sequence"/>
</dbReference>
<evidence type="ECO:0000256" key="2">
    <source>
        <dbReference type="SAM" id="Phobius"/>
    </source>
</evidence>
<feature type="transmembrane region" description="Helical" evidence="2">
    <location>
        <begin position="342"/>
        <end position="364"/>
    </location>
</feature>
<comment type="caution">
    <text evidence="4">The sequence shown here is derived from an EMBL/GenBank/DDBJ whole genome shotgun (WGS) entry which is preliminary data.</text>
</comment>
<feature type="chain" id="PRO_5045363889" evidence="3">
    <location>
        <begin position="24"/>
        <end position="643"/>
    </location>
</feature>
<evidence type="ECO:0000256" key="1">
    <source>
        <dbReference type="SAM" id="MobiDB-lite"/>
    </source>
</evidence>
<evidence type="ECO:0000256" key="3">
    <source>
        <dbReference type="SAM" id="SignalP"/>
    </source>
</evidence>
<feature type="compositionally biased region" description="Gly residues" evidence="1">
    <location>
        <begin position="605"/>
        <end position="617"/>
    </location>
</feature>
<keyword evidence="2" id="KW-0812">Transmembrane</keyword>
<feature type="compositionally biased region" description="Polar residues" evidence="1">
    <location>
        <begin position="557"/>
        <end position="568"/>
    </location>
</feature>
<feature type="signal peptide" evidence="3">
    <location>
        <begin position="1"/>
        <end position="23"/>
    </location>
</feature>
<organism evidence="4 5">
    <name type="scientific">Humicola insolens</name>
    <name type="common">Soft-rot fungus</name>
    <dbReference type="NCBI Taxonomy" id="85995"/>
    <lineage>
        <taxon>Eukaryota</taxon>
        <taxon>Fungi</taxon>
        <taxon>Dikarya</taxon>
        <taxon>Ascomycota</taxon>
        <taxon>Pezizomycotina</taxon>
        <taxon>Sordariomycetes</taxon>
        <taxon>Sordariomycetidae</taxon>
        <taxon>Sordariales</taxon>
        <taxon>Chaetomiaceae</taxon>
        <taxon>Mycothermus</taxon>
    </lineage>
</organism>